<keyword evidence="2" id="KW-1185">Reference proteome</keyword>
<evidence type="ECO:0000313" key="1">
    <source>
        <dbReference type="EMBL" id="MDF3839732.1"/>
    </source>
</evidence>
<comment type="caution">
    <text evidence="1">The sequence shown here is derived from an EMBL/GenBank/DDBJ whole genome shotgun (WGS) entry which is preliminary data.</text>
</comment>
<evidence type="ECO:0000313" key="2">
    <source>
        <dbReference type="Proteomes" id="UP001216674"/>
    </source>
</evidence>
<organism evidence="1 2">
    <name type="scientific">Cupriavidus basilensis</name>
    <dbReference type="NCBI Taxonomy" id="68895"/>
    <lineage>
        <taxon>Bacteria</taxon>
        <taxon>Pseudomonadati</taxon>
        <taxon>Pseudomonadota</taxon>
        <taxon>Betaproteobacteria</taxon>
        <taxon>Burkholderiales</taxon>
        <taxon>Burkholderiaceae</taxon>
        <taxon>Cupriavidus</taxon>
    </lineage>
</organism>
<proteinExistence type="predicted"/>
<dbReference type="EMBL" id="JARJLM010000702">
    <property type="protein sequence ID" value="MDF3839732.1"/>
    <property type="molecule type" value="Genomic_DNA"/>
</dbReference>
<protein>
    <submittedName>
        <fullName evidence="1">Uncharacterized protein</fullName>
    </submittedName>
</protein>
<accession>A0ABT6B4B8</accession>
<gene>
    <name evidence="1" type="ORF">P3W85_43375</name>
</gene>
<dbReference type="RefSeq" id="WP_276269353.1">
    <property type="nucleotide sequence ID" value="NZ_JARJLM010000702.1"/>
</dbReference>
<reference evidence="1 2" key="1">
    <citation type="submission" date="2023-03" db="EMBL/GenBank/DDBJ databases">
        <title>Draft assemblies of triclosan tolerant bacteria isolated from returned activated sludge.</title>
        <authorList>
            <person name="Van Hamelsveld S."/>
        </authorList>
    </citation>
    <scope>NUCLEOTIDE SEQUENCE [LARGE SCALE GENOMIC DNA]</scope>
    <source>
        <strain evidence="1 2">GW210010_S58</strain>
    </source>
</reference>
<sequence length="54" mass="6192">MVICICDVQTGEELRIRYLDVHPEQRVLKPHLARFFADWECSSAGQHGAVLSEH</sequence>
<name>A0ABT6B4B8_9BURK</name>
<dbReference type="Proteomes" id="UP001216674">
    <property type="component" value="Unassembled WGS sequence"/>
</dbReference>